<evidence type="ECO:0000259" key="1">
    <source>
        <dbReference type="Pfam" id="PF18121"/>
    </source>
</evidence>
<protein>
    <recommendedName>
        <fullName evidence="1">TFA2 Winged helix domain-containing protein</fullName>
    </recommendedName>
</protein>
<dbReference type="InterPro" id="IPR040501">
    <property type="entry name" value="TFA2_Winged_2"/>
</dbReference>
<dbReference type="PANTHER" id="PTHR12716:SF8">
    <property type="entry name" value="TRANSCRIPTION INITIATION FACTOR IIE SUBUNIT BETA"/>
    <property type="match status" value="1"/>
</dbReference>
<evidence type="ECO:0000313" key="2">
    <source>
        <dbReference type="EMBL" id="MES1919178.1"/>
    </source>
</evidence>
<name>A0ABV2AIH9_9EUKA</name>
<dbReference type="Pfam" id="PF18121">
    <property type="entry name" value="TFA2_Winged_2"/>
    <property type="match status" value="1"/>
</dbReference>
<reference evidence="2 3" key="1">
    <citation type="journal article" date="2024" name="BMC Biol.">
        <title>Comparative genomics of Ascetosporea gives new insight into the evolutionary basis for animal parasitism in Rhizaria.</title>
        <authorList>
            <person name="Hiltunen Thoren M."/>
            <person name="Onut-Brannstrom I."/>
            <person name="Alfjorden A."/>
            <person name="Peckova H."/>
            <person name="Swords F."/>
            <person name="Hooper C."/>
            <person name="Holzer A.S."/>
            <person name="Bass D."/>
            <person name="Burki F."/>
        </authorList>
    </citation>
    <scope>NUCLEOTIDE SEQUENCE [LARGE SCALE GENOMIC DNA]</scope>
    <source>
        <strain evidence="2">20-A016</strain>
    </source>
</reference>
<sequence>MDTNKTKKPHIRFVIKSAIEFLKEKRKKSTLTEIFSETVFLGKKIKIESEKEMEKYSLNLRANTNVGSEINFNDEEIFFYKPKLVGIKDKEDLINYLRNNVNGILESNFEDCYPNVKKDIEILKKNNKITTFPSTTGDLIIFKIPDFCSNLIKNDKISVLWNSVKFSNVSQNDNLKMMKTELRQKGHQIFEKKDIKKNRNTIKKNKPKKRWNRINLTNKHLKGKFEIYKKLGKD</sequence>
<dbReference type="EMBL" id="JBDODL010000218">
    <property type="protein sequence ID" value="MES1919178.1"/>
    <property type="molecule type" value="Genomic_DNA"/>
</dbReference>
<accession>A0ABV2AIH9</accession>
<comment type="caution">
    <text evidence="2">The sequence shown here is derived from an EMBL/GenBank/DDBJ whole genome shotgun (WGS) entry which is preliminary data.</text>
</comment>
<proteinExistence type="predicted"/>
<dbReference type="PANTHER" id="PTHR12716">
    <property type="entry name" value="TRANSCRIPTION INITIATION FACTOR IIE, BETA SUBUNIT"/>
    <property type="match status" value="1"/>
</dbReference>
<dbReference type="Proteomes" id="UP001439008">
    <property type="component" value="Unassembled WGS sequence"/>
</dbReference>
<feature type="domain" description="TFA2 Winged helix" evidence="1">
    <location>
        <begin position="88"/>
        <end position="131"/>
    </location>
</feature>
<gene>
    <name evidence="2" type="ORF">MHBO_001041</name>
</gene>
<keyword evidence="3" id="KW-1185">Reference proteome</keyword>
<dbReference type="InterPro" id="IPR016656">
    <property type="entry name" value="TFIIE-bsu"/>
</dbReference>
<organism evidence="2 3">
    <name type="scientific">Bonamia ostreae</name>
    <dbReference type="NCBI Taxonomy" id="126728"/>
    <lineage>
        <taxon>Eukaryota</taxon>
        <taxon>Sar</taxon>
        <taxon>Rhizaria</taxon>
        <taxon>Endomyxa</taxon>
        <taxon>Ascetosporea</taxon>
        <taxon>Haplosporida</taxon>
        <taxon>Bonamia</taxon>
    </lineage>
</organism>
<evidence type="ECO:0000313" key="3">
    <source>
        <dbReference type="Proteomes" id="UP001439008"/>
    </source>
</evidence>